<dbReference type="Proteomes" id="UP000265080">
    <property type="component" value="Chromosome 18"/>
</dbReference>
<keyword evidence="1" id="KW-0479">Metal-binding</keyword>
<dbReference type="GO" id="GO:0001935">
    <property type="term" value="P:endothelial cell proliferation"/>
    <property type="evidence" value="ECO:0007669"/>
    <property type="project" value="UniProtKB-UniRule"/>
</dbReference>
<evidence type="ECO:0000256" key="4">
    <source>
        <dbReference type="ARBA" id="ARBA00023125"/>
    </source>
</evidence>
<comment type="function">
    <text evidence="6">DNA-binding transcription regulator that regulates endothelial cell proliferation and G1/S cell-cycle progression. Specifically binds the 5'-[AT]NTNN[GT]GGCA[AGT]-3' core DNA sequence and acts by modulating expression of pRB-E2F cell-cycle target genes.</text>
</comment>
<organism evidence="8 9">
    <name type="scientific">Amphiprion percula</name>
    <name type="common">Orange clownfish</name>
    <name type="synonym">Lutjanus percula</name>
    <dbReference type="NCBI Taxonomy" id="161767"/>
    <lineage>
        <taxon>Eukaryota</taxon>
        <taxon>Metazoa</taxon>
        <taxon>Chordata</taxon>
        <taxon>Craniata</taxon>
        <taxon>Vertebrata</taxon>
        <taxon>Euteleostomi</taxon>
        <taxon>Actinopterygii</taxon>
        <taxon>Neopterygii</taxon>
        <taxon>Teleostei</taxon>
        <taxon>Neoteleostei</taxon>
        <taxon>Acanthomorphata</taxon>
        <taxon>Ovalentaria</taxon>
        <taxon>Pomacentridae</taxon>
        <taxon>Amphiprion</taxon>
    </lineage>
</organism>
<keyword evidence="9" id="KW-1185">Reference proteome</keyword>
<evidence type="ECO:0000256" key="6">
    <source>
        <dbReference type="RuleBase" id="RU369073"/>
    </source>
</evidence>
<dbReference type="OMA" id="CKSESEW"/>
<dbReference type="GeneTree" id="ENSGT01120000276804"/>
<dbReference type="InterPro" id="IPR006612">
    <property type="entry name" value="THAP_Znf"/>
</dbReference>
<dbReference type="SMART" id="SM00692">
    <property type="entry name" value="DM3"/>
    <property type="match status" value="1"/>
</dbReference>
<evidence type="ECO:0000256" key="3">
    <source>
        <dbReference type="ARBA" id="ARBA00022833"/>
    </source>
</evidence>
<dbReference type="PROSITE" id="PS50950">
    <property type="entry name" value="ZF_THAP"/>
    <property type="match status" value="1"/>
</dbReference>
<evidence type="ECO:0000259" key="7">
    <source>
        <dbReference type="PROSITE" id="PS50950"/>
    </source>
</evidence>
<keyword evidence="2 5" id="KW-0863">Zinc-finger</keyword>
<keyword evidence="6" id="KW-0175">Coiled coil</keyword>
<keyword evidence="3" id="KW-0862">Zinc</keyword>
<dbReference type="GO" id="GO:0008270">
    <property type="term" value="F:zinc ion binding"/>
    <property type="evidence" value="ECO:0007669"/>
    <property type="project" value="UniProtKB-KW"/>
</dbReference>
<reference evidence="8" key="2">
    <citation type="submission" date="2025-08" db="UniProtKB">
        <authorList>
            <consortium name="Ensembl"/>
        </authorList>
    </citation>
    <scope>IDENTIFICATION</scope>
</reference>
<keyword evidence="6" id="KW-0804">Transcription</keyword>
<dbReference type="GO" id="GO:0005654">
    <property type="term" value="C:nucleoplasm"/>
    <property type="evidence" value="ECO:0007669"/>
    <property type="project" value="UniProtKB-SubCell"/>
</dbReference>
<dbReference type="SMART" id="SM00980">
    <property type="entry name" value="THAP"/>
    <property type="match status" value="1"/>
</dbReference>
<protein>
    <recommendedName>
        <fullName evidence="6">THAP domain-containing protein 1</fullName>
    </recommendedName>
</protein>
<evidence type="ECO:0000256" key="2">
    <source>
        <dbReference type="ARBA" id="ARBA00022771"/>
    </source>
</evidence>
<dbReference type="PANTHER" id="PTHR46600:SF7">
    <property type="entry name" value="SI:DKEY-228B2.6-RELATED"/>
    <property type="match status" value="1"/>
</dbReference>
<keyword evidence="6" id="KW-0539">Nucleus</keyword>
<dbReference type="InterPro" id="IPR038441">
    <property type="entry name" value="THAP_Znf_sf"/>
</dbReference>
<dbReference type="SUPFAM" id="SSF57716">
    <property type="entry name" value="Glucocorticoid receptor-like (DNA-binding domain)"/>
    <property type="match status" value="1"/>
</dbReference>
<evidence type="ECO:0000256" key="1">
    <source>
        <dbReference type="ARBA" id="ARBA00022723"/>
    </source>
</evidence>
<dbReference type="InterPro" id="IPR026516">
    <property type="entry name" value="THAP1/10"/>
</dbReference>
<dbReference type="Ensembl" id="ENSAPET00000022688.1">
    <property type="protein sequence ID" value="ENSAPEP00000022101.1"/>
    <property type="gene ID" value="ENSAPEG00000015743.1"/>
</dbReference>
<comment type="similarity">
    <text evidence="6">Belongs to the THAP1 family.</text>
</comment>
<dbReference type="Pfam" id="PF05485">
    <property type="entry name" value="THAP"/>
    <property type="match status" value="1"/>
</dbReference>
<dbReference type="GO" id="GO:0006357">
    <property type="term" value="P:regulation of transcription by RNA polymerase II"/>
    <property type="evidence" value="ECO:0007669"/>
    <property type="project" value="TreeGrafter"/>
</dbReference>
<comment type="subcellular location">
    <subcellularLocation>
        <location evidence="6">Nucleus</location>
        <location evidence="6">Nucleoplasm</location>
    </subcellularLocation>
</comment>
<accession>A0A3P8TBV2</accession>
<evidence type="ECO:0000313" key="9">
    <source>
        <dbReference type="Proteomes" id="UP000265080"/>
    </source>
</evidence>
<reference evidence="8 9" key="1">
    <citation type="submission" date="2018-03" db="EMBL/GenBank/DDBJ databases">
        <title>Finding Nemo's genes: A chromosome-scale reference assembly of the genome of the orange clownfish Amphiprion percula.</title>
        <authorList>
            <person name="Lehmann R."/>
        </authorList>
    </citation>
    <scope>NUCLEOTIDE SEQUENCE</scope>
</reference>
<dbReference type="AlphaFoldDB" id="A0A3P8TBV2"/>
<keyword evidence="6" id="KW-0805">Transcription regulation</keyword>
<evidence type="ECO:0000256" key="5">
    <source>
        <dbReference type="PROSITE-ProRule" id="PRU00309"/>
    </source>
</evidence>
<name>A0A3P8TBV2_AMPPE</name>
<dbReference type="GO" id="GO:0003700">
    <property type="term" value="F:DNA-binding transcription factor activity"/>
    <property type="evidence" value="ECO:0007669"/>
    <property type="project" value="UniProtKB-UniRule"/>
</dbReference>
<evidence type="ECO:0000313" key="8">
    <source>
        <dbReference type="Ensembl" id="ENSAPEP00000022101.1"/>
    </source>
</evidence>
<dbReference type="GO" id="GO:0000978">
    <property type="term" value="F:RNA polymerase II cis-regulatory region sequence-specific DNA binding"/>
    <property type="evidence" value="ECO:0007669"/>
    <property type="project" value="TreeGrafter"/>
</dbReference>
<dbReference type="Gene3D" id="6.20.210.20">
    <property type="entry name" value="THAP domain"/>
    <property type="match status" value="1"/>
</dbReference>
<dbReference type="PANTHER" id="PTHR46600">
    <property type="entry name" value="THAP DOMAIN-CONTAINING"/>
    <property type="match status" value="1"/>
</dbReference>
<proteinExistence type="inferred from homology"/>
<sequence>MVKCCHCCVPLCNSSSKYDTTLTFHKFPPDPELRRTWIESIQREKLHVSRFSRVCSRHFTGEDFQENGRLLKPGAVPAIYHIRNKSESTGLVVD</sequence>
<feature type="domain" description="THAP-type" evidence="7">
    <location>
        <begin position="1"/>
        <end position="80"/>
    </location>
</feature>
<keyword evidence="4 5" id="KW-0238">DNA-binding</keyword>
<keyword evidence="6" id="KW-0131">Cell cycle</keyword>
<reference evidence="8" key="3">
    <citation type="submission" date="2025-09" db="UniProtKB">
        <authorList>
            <consortium name="Ensembl"/>
        </authorList>
    </citation>
    <scope>IDENTIFICATION</scope>
</reference>